<organism evidence="2 3">
    <name type="scientific">Colletotrichum chrysophilum</name>
    <dbReference type="NCBI Taxonomy" id="1836956"/>
    <lineage>
        <taxon>Eukaryota</taxon>
        <taxon>Fungi</taxon>
        <taxon>Dikarya</taxon>
        <taxon>Ascomycota</taxon>
        <taxon>Pezizomycotina</taxon>
        <taxon>Sordariomycetes</taxon>
        <taxon>Hypocreomycetidae</taxon>
        <taxon>Glomerellales</taxon>
        <taxon>Glomerellaceae</taxon>
        <taxon>Colletotrichum</taxon>
        <taxon>Colletotrichum gloeosporioides species complex</taxon>
    </lineage>
</organism>
<accession>A0AAD9ABX7</accession>
<evidence type="ECO:0000313" key="2">
    <source>
        <dbReference type="EMBL" id="KAK1844929.1"/>
    </source>
</evidence>
<gene>
    <name evidence="2" type="ORF">CCHR01_12440</name>
</gene>
<evidence type="ECO:0000313" key="3">
    <source>
        <dbReference type="Proteomes" id="UP001243330"/>
    </source>
</evidence>
<name>A0AAD9ABX7_9PEZI</name>
<reference evidence="2" key="1">
    <citation type="submission" date="2023-01" db="EMBL/GenBank/DDBJ databases">
        <title>Colletotrichum chrysophilum M932 genome sequence.</title>
        <authorList>
            <person name="Baroncelli R."/>
        </authorList>
    </citation>
    <scope>NUCLEOTIDE SEQUENCE</scope>
    <source>
        <strain evidence="2">M932</strain>
    </source>
</reference>
<proteinExistence type="predicted"/>
<protein>
    <submittedName>
        <fullName evidence="2">Uncharacterized protein</fullName>
    </submittedName>
</protein>
<feature type="region of interest" description="Disordered" evidence="1">
    <location>
        <begin position="1"/>
        <end position="21"/>
    </location>
</feature>
<dbReference type="EMBL" id="JAQOWY010000292">
    <property type="protein sequence ID" value="KAK1844929.1"/>
    <property type="molecule type" value="Genomic_DNA"/>
</dbReference>
<dbReference type="Proteomes" id="UP001243330">
    <property type="component" value="Unassembled WGS sequence"/>
</dbReference>
<keyword evidence="3" id="KW-1185">Reference proteome</keyword>
<dbReference type="AlphaFoldDB" id="A0AAD9ABX7"/>
<comment type="caution">
    <text evidence="2">The sequence shown here is derived from an EMBL/GenBank/DDBJ whole genome shotgun (WGS) entry which is preliminary data.</text>
</comment>
<evidence type="ECO:0000256" key="1">
    <source>
        <dbReference type="SAM" id="MobiDB-lite"/>
    </source>
</evidence>
<feature type="compositionally biased region" description="Low complexity" evidence="1">
    <location>
        <begin position="1"/>
        <end position="15"/>
    </location>
</feature>
<sequence length="107" mass="11810">MRLPLLFPPTTTTTTASSRHPYEVPTGISHLAFAPEFPTEGSRHPRPQIDPNTLKPAYPTLLAATDATKLSSQTTVLQMTFNHPKYHDNRGILNMLMISLCIASLPI</sequence>